<sequence>MNVQQEEKHDTLSYSGIFLSCFSEYGAHCVHSKPEHVLVYIYSGEQIVIDRNKKTVLKAGECAFIRRDNRLQMFKNSKGADFYKGISLTFQRNVLREFYSKMNKAHIPKDVPVSDKKVFKLKPSPAIESVFQSLTPYFDSNVKPTEGVIHLKLLEGMYALLNSSEEFYPILFDFADPWKIDLLEFLNENYMQELSMEQIAAFTGRSLATFKRDFKKISSLTPQKWLINKRLEMAYIQLKEEKKKVQEVYTEVGFKNLSHFSTAFKKQYGIPPTEIHQ</sequence>
<dbReference type="PRINTS" id="PR00032">
    <property type="entry name" value="HTHARAC"/>
</dbReference>
<evidence type="ECO:0000313" key="6">
    <source>
        <dbReference type="EMBL" id="MFD2547597.1"/>
    </source>
</evidence>
<dbReference type="InterPro" id="IPR018060">
    <property type="entry name" value="HTH_AraC"/>
</dbReference>
<keyword evidence="2" id="KW-0805">Transcription regulation</keyword>
<dbReference type="Gene3D" id="1.10.10.60">
    <property type="entry name" value="Homeodomain-like"/>
    <property type="match status" value="2"/>
</dbReference>
<dbReference type="SUPFAM" id="SSF51215">
    <property type="entry name" value="Regulatory protein AraC"/>
    <property type="match status" value="1"/>
</dbReference>
<dbReference type="EMBL" id="JBHULR010000003">
    <property type="protein sequence ID" value="MFD2547597.1"/>
    <property type="molecule type" value="Genomic_DNA"/>
</dbReference>
<reference evidence="7" key="1">
    <citation type="journal article" date="2019" name="Int. J. Syst. Evol. Microbiol.">
        <title>The Global Catalogue of Microorganisms (GCM) 10K type strain sequencing project: providing services to taxonomists for standard genome sequencing and annotation.</title>
        <authorList>
            <consortium name="The Broad Institute Genomics Platform"/>
            <consortium name="The Broad Institute Genome Sequencing Center for Infectious Disease"/>
            <person name="Wu L."/>
            <person name="Ma J."/>
        </authorList>
    </citation>
    <scope>NUCLEOTIDE SEQUENCE [LARGE SCALE GENOMIC DNA]</scope>
    <source>
        <strain evidence="7">KCTC 42662</strain>
    </source>
</reference>
<keyword evidence="4" id="KW-0804">Transcription</keyword>
<evidence type="ECO:0000259" key="5">
    <source>
        <dbReference type="PROSITE" id="PS01124"/>
    </source>
</evidence>
<gene>
    <name evidence="6" type="ORF">ACFSR5_08070</name>
</gene>
<feature type="domain" description="HTH araC/xylS-type" evidence="5">
    <location>
        <begin position="180"/>
        <end position="277"/>
    </location>
</feature>
<evidence type="ECO:0000313" key="7">
    <source>
        <dbReference type="Proteomes" id="UP001597545"/>
    </source>
</evidence>
<dbReference type="SUPFAM" id="SSF46689">
    <property type="entry name" value="Homeodomain-like"/>
    <property type="match status" value="2"/>
</dbReference>
<name>A0ABW5KFS6_9SPHI</name>
<evidence type="ECO:0000256" key="4">
    <source>
        <dbReference type="ARBA" id="ARBA00023163"/>
    </source>
</evidence>
<evidence type="ECO:0000256" key="1">
    <source>
        <dbReference type="ARBA" id="ARBA00022490"/>
    </source>
</evidence>
<dbReference type="InterPro" id="IPR050204">
    <property type="entry name" value="AraC_XylS_family_regulators"/>
</dbReference>
<dbReference type="Pfam" id="PF12833">
    <property type="entry name" value="HTH_18"/>
    <property type="match status" value="1"/>
</dbReference>
<dbReference type="InterPro" id="IPR020449">
    <property type="entry name" value="Tscrpt_reg_AraC-type_HTH"/>
</dbReference>
<evidence type="ECO:0000256" key="3">
    <source>
        <dbReference type="ARBA" id="ARBA00023125"/>
    </source>
</evidence>
<proteinExistence type="predicted"/>
<dbReference type="SMART" id="SM00342">
    <property type="entry name" value="HTH_ARAC"/>
    <property type="match status" value="1"/>
</dbReference>
<evidence type="ECO:0000256" key="2">
    <source>
        <dbReference type="ARBA" id="ARBA00023015"/>
    </source>
</evidence>
<keyword evidence="7" id="KW-1185">Reference proteome</keyword>
<protein>
    <submittedName>
        <fullName evidence="6">Helix-turn-helix domain-containing protein</fullName>
    </submittedName>
</protein>
<keyword evidence="1" id="KW-0963">Cytoplasm</keyword>
<dbReference type="PANTHER" id="PTHR46796">
    <property type="entry name" value="HTH-TYPE TRANSCRIPTIONAL ACTIVATOR RHAS-RELATED"/>
    <property type="match status" value="1"/>
</dbReference>
<comment type="caution">
    <text evidence="6">The sequence shown here is derived from an EMBL/GenBank/DDBJ whole genome shotgun (WGS) entry which is preliminary data.</text>
</comment>
<dbReference type="InterPro" id="IPR009057">
    <property type="entry name" value="Homeodomain-like_sf"/>
</dbReference>
<dbReference type="PROSITE" id="PS01124">
    <property type="entry name" value="HTH_ARAC_FAMILY_2"/>
    <property type="match status" value="1"/>
</dbReference>
<keyword evidence="3" id="KW-0238">DNA-binding</keyword>
<dbReference type="PANTHER" id="PTHR46796:SF13">
    <property type="entry name" value="HTH-TYPE TRANSCRIPTIONAL ACTIVATOR RHAS"/>
    <property type="match status" value="1"/>
</dbReference>
<accession>A0ABW5KFS6</accession>
<dbReference type="InterPro" id="IPR037923">
    <property type="entry name" value="HTH-like"/>
</dbReference>
<organism evidence="6 7">
    <name type="scientific">Sphingobacterium suaedae</name>
    <dbReference type="NCBI Taxonomy" id="1686402"/>
    <lineage>
        <taxon>Bacteria</taxon>
        <taxon>Pseudomonadati</taxon>
        <taxon>Bacteroidota</taxon>
        <taxon>Sphingobacteriia</taxon>
        <taxon>Sphingobacteriales</taxon>
        <taxon>Sphingobacteriaceae</taxon>
        <taxon>Sphingobacterium</taxon>
    </lineage>
</organism>
<dbReference type="InterPro" id="IPR054015">
    <property type="entry name" value="ExsA-like_N"/>
</dbReference>
<dbReference type="Pfam" id="PF22200">
    <property type="entry name" value="ExsA_N"/>
    <property type="match status" value="1"/>
</dbReference>
<dbReference type="Proteomes" id="UP001597545">
    <property type="component" value="Unassembled WGS sequence"/>
</dbReference>